<evidence type="ECO:0000256" key="1">
    <source>
        <dbReference type="SAM" id="MobiDB-lite"/>
    </source>
</evidence>
<dbReference type="AlphaFoldDB" id="A0A370TNT6"/>
<protein>
    <submittedName>
        <fullName evidence="2">Uncharacterized protein</fullName>
    </submittedName>
</protein>
<feature type="compositionally biased region" description="Basic and acidic residues" evidence="1">
    <location>
        <begin position="43"/>
        <end position="90"/>
    </location>
</feature>
<feature type="region of interest" description="Disordered" evidence="1">
    <location>
        <begin position="597"/>
        <end position="629"/>
    </location>
</feature>
<feature type="region of interest" description="Disordered" evidence="1">
    <location>
        <begin position="124"/>
        <end position="169"/>
    </location>
</feature>
<organism evidence="2 3">
    <name type="scientific">Venustampulla echinocandica</name>
    <dbReference type="NCBI Taxonomy" id="2656787"/>
    <lineage>
        <taxon>Eukaryota</taxon>
        <taxon>Fungi</taxon>
        <taxon>Dikarya</taxon>
        <taxon>Ascomycota</taxon>
        <taxon>Pezizomycotina</taxon>
        <taxon>Leotiomycetes</taxon>
        <taxon>Helotiales</taxon>
        <taxon>Pleuroascaceae</taxon>
        <taxon>Venustampulla</taxon>
    </lineage>
</organism>
<sequence>MAGRQRTFDLVPTTLRRTSLKPPMTSKAAKKAYLQAQNGPRISRAEQRRRDAEELERQRKEYEKERAAARAKAAREKKTAKANAERESRKKMGLPEPSKFVRASQPTISMFVKTGNKRTWQEMGSVAEDSDETVCEEGTKRNDEAQPSAKQRAVDCDSEDEFGDFPSLSQSDLFEKINSSMLSAGKNTRVPTPPNQADQLSNQHGNRNTSRMTPTKAPTASDKTNNQTVPSSGQYLEKTSSQKCRPQYSSRQCSQELPKQSWSQGDDEFLLNDLQFMADMASTQLLSEVAEATTRSDELPPVLSPQQISIPMVAESKLSSFPTGGRQSVNSPICQISPKVPTTGCLHEGRLVSAPPPTRCLENTSANCQEGRIHKLLLPPRSVLQGHSASLPPPLTTRTDRTVTTQKSGLPKFPSRRPVLQERSINVPPPRATKAIYIAHSPNMPRAIPRNRGSCQNSTEMNSITPPQVPPSGTQAFLQNNFDDFYPSPSQQIRELMEDIDDLPSNTQIAKELTPCKPALTDPFMDLFSTQDFALSPEDLTEITTPGHASCHRGKQEAPPPPHGKPRFFEEKDDDLLHAALHESKALAAAAAEKIHKFQPPVKEPAGGAGRARRTLRRVQSAASDYGDDEFRGCSQELLALC</sequence>
<evidence type="ECO:0000313" key="3">
    <source>
        <dbReference type="Proteomes" id="UP000254866"/>
    </source>
</evidence>
<feature type="region of interest" description="Disordered" evidence="1">
    <location>
        <begin position="184"/>
        <end position="260"/>
    </location>
</feature>
<dbReference type="RefSeq" id="XP_031869839.1">
    <property type="nucleotide sequence ID" value="XM_032013239.1"/>
</dbReference>
<reference evidence="2 3" key="1">
    <citation type="journal article" date="2018" name="IMA Fungus">
        <title>IMA Genome-F 9: Draft genome sequence of Annulohypoxylon stygium, Aspergillus mulundensis, Berkeleyomyces basicola (syn. Thielaviopsis basicola), Ceratocystis smalleyi, two Cercospora beticola strains, Coleophoma cylindrospora, Fusarium fracticaudum, Phialophora cf. hyalina, and Morchella septimelata.</title>
        <authorList>
            <person name="Wingfield B.D."/>
            <person name="Bills G.F."/>
            <person name="Dong Y."/>
            <person name="Huang W."/>
            <person name="Nel W.J."/>
            <person name="Swalarsk-Parry B.S."/>
            <person name="Vaghefi N."/>
            <person name="Wilken P.M."/>
            <person name="An Z."/>
            <person name="de Beer Z.W."/>
            <person name="De Vos L."/>
            <person name="Chen L."/>
            <person name="Duong T.A."/>
            <person name="Gao Y."/>
            <person name="Hammerbacher A."/>
            <person name="Kikkert J.R."/>
            <person name="Li Y."/>
            <person name="Li H."/>
            <person name="Li K."/>
            <person name="Li Q."/>
            <person name="Liu X."/>
            <person name="Ma X."/>
            <person name="Naidoo K."/>
            <person name="Pethybridge S.J."/>
            <person name="Sun J."/>
            <person name="Steenkamp E.T."/>
            <person name="van der Nest M.A."/>
            <person name="van Wyk S."/>
            <person name="Wingfield M.J."/>
            <person name="Xiong C."/>
            <person name="Yue Q."/>
            <person name="Zhang X."/>
        </authorList>
    </citation>
    <scope>NUCLEOTIDE SEQUENCE [LARGE SCALE GENOMIC DNA]</scope>
    <source>
        <strain evidence="2 3">BP 5553</strain>
    </source>
</reference>
<feature type="region of interest" description="Disordered" evidence="1">
    <location>
        <begin position="542"/>
        <end position="569"/>
    </location>
</feature>
<name>A0A370TNT6_9HELO</name>
<keyword evidence="3" id="KW-1185">Reference proteome</keyword>
<dbReference type="GeneID" id="43597465"/>
<dbReference type="OrthoDB" id="4590776at2759"/>
<feature type="region of interest" description="Disordered" evidence="1">
    <location>
        <begin position="385"/>
        <end position="415"/>
    </location>
</feature>
<feature type="region of interest" description="Disordered" evidence="1">
    <location>
        <begin position="1"/>
        <end position="92"/>
    </location>
</feature>
<dbReference type="EMBL" id="NPIC01000003">
    <property type="protein sequence ID" value="RDL37183.1"/>
    <property type="molecule type" value="Genomic_DNA"/>
</dbReference>
<evidence type="ECO:0000313" key="2">
    <source>
        <dbReference type="EMBL" id="RDL37183.1"/>
    </source>
</evidence>
<gene>
    <name evidence="2" type="ORF">BP5553_04616</name>
</gene>
<proteinExistence type="predicted"/>
<comment type="caution">
    <text evidence="2">The sequence shown here is derived from an EMBL/GenBank/DDBJ whole genome shotgun (WGS) entry which is preliminary data.</text>
</comment>
<dbReference type="Proteomes" id="UP000254866">
    <property type="component" value="Unassembled WGS sequence"/>
</dbReference>
<accession>A0A370TNT6</accession>
<dbReference type="STRING" id="2656787.A0A370TNT6"/>